<dbReference type="PIRSF" id="PIRSF019015">
    <property type="entry name" value="P60_peptidase_YkfC"/>
    <property type="match status" value="1"/>
</dbReference>
<dbReference type="PATRIC" id="fig|336566.3.peg.110"/>
<keyword evidence="5" id="KW-0732">Signal</keyword>
<comment type="caution">
    <text evidence="7">The sequence shown here is derived from an EMBL/GenBank/DDBJ whole genome shotgun (WGS) entry which is preliminary data.</text>
</comment>
<proteinExistence type="inferred from homology"/>
<dbReference type="Pfam" id="PF12913">
    <property type="entry name" value="SH3_6"/>
    <property type="match status" value="1"/>
</dbReference>
<organism evidence="7 8">
    <name type="scientific">Stenotrophomonas ginsengisoli</name>
    <dbReference type="NCBI Taxonomy" id="336566"/>
    <lineage>
        <taxon>Bacteria</taxon>
        <taxon>Pseudomonadati</taxon>
        <taxon>Pseudomonadota</taxon>
        <taxon>Gammaproteobacteria</taxon>
        <taxon>Lysobacterales</taxon>
        <taxon>Lysobacteraceae</taxon>
        <taxon>Stenotrophomonas</taxon>
    </lineage>
</organism>
<feature type="chain" id="PRO_5006395344" evidence="5">
    <location>
        <begin position="29"/>
        <end position="476"/>
    </location>
</feature>
<evidence type="ECO:0000256" key="1">
    <source>
        <dbReference type="ARBA" id="ARBA00007074"/>
    </source>
</evidence>
<dbReference type="EMBL" id="LDJM01000010">
    <property type="protein sequence ID" value="KRG78454.1"/>
    <property type="molecule type" value="Genomic_DNA"/>
</dbReference>
<keyword evidence="2" id="KW-0645">Protease</keyword>
<dbReference type="PROSITE" id="PS51935">
    <property type="entry name" value="NLPC_P60"/>
    <property type="match status" value="1"/>
</dbReference>
<sequence>MSARLLSRRLPLLLATALLLGSSLPALSAPRALAAEDHAAVVGLREDYLAASYWINRLEQADALILDRAAINAQNARMRSLDSSIHDLRQIPATLRGDWVREQIEKSASVPTRQYFGQDHQAIDAAVISAQVDNRGLGNIAGQAAARYGLVTHRADLRAFPTTLRVFNSAGDTDIDRWQESALFPGDAVVVLHESADGNWYFVASERYQAWVEKKHVGIGDAATVFNYGQGKDFRIITGATAHTVHTPEEPRVSNLQLDMGIKVPVLADWPAANNVNGQQGHAHWVIQLPVRNDDGSLALVPALLPRSADTAADYLPLTGRNLLTQAFKFLGERYGWGHSYNTRDCSGFVSEIYRSFGIVLPRNTSSQGISPALDRIAFDAGSSAAQRQAAVDGMQPGDLVYIPGHVMMAIGKVDGLTWMIHDTNGGSFLGLDGKRVAAQLNGVSVTPLEPMMASDTATYVDRMTNIQRIRKTNDK</sequence>
<dbReference type="SUPFAM" id="SSF54001">
    <property type="entry name" value="Cysteine proteinases"/>
    <property type="match status" value="1"/>
</dbReference>
<protein>
    <submittedName>
        <fullName evidence="7">NlpC-P60 family protein</fullName>
    </submittedName>
</protein>
<evidence type="ECO:0000256" key="2">
    <source>
        <dbReference type="ARBA" id="ARBA00022670"/>
    </source>
</evidence>
<feature type="domain" description="NlpC/P60" evidence="6">
    <location>
        <begin position="317"/>
        <end position="471"/>
    </location>
</feature>
<dbReference type="Gene3D" id="3.90.1720.10">
    <property type="entry name" value="endopeptidase domain like (from Nostoc punctiforme)"/>
    <property type="match status" value="1"/>
</dbReference>
<dbReference type="InterPro" id="IPR000064">
    <property type="entry name" value="NLP_P60_dom"/>
</dbReference>
<gene>
    <name evidence="7" type="ORF">ABB30_03880</name>
</gene>
<keyword evidence="3" id="KW-0378">Hydrolase</keyword>
<dbReference type="InterPro" id="IPR038765">
    <property type="entry name" value="Papain-like_cys_pep_sf"/>
</dbReference>
<dbReference type="AlphaFoldDB" id="A0A0R0D9S6"/>
<dbReference type="InterPro" id="IPR006311">
    <property type="entry name" value="TAT_signal"/>
</dbReference>
<dbReference type="InterPro" id="IPR039439">
    <property type="entry name" value="SH3b1_dom"/>
</dbReference>
<keyword evidence="8" id="KW-1185">Reference proteome</keyword>
<dbReference type="GO" id="GO:0006508">
    <property type="term" value="P:proteolysis"/>
    <property type="evidence" value="ECO:0007669"/>
    <property type="project" value="UniProtKB-KW"/>
</dbReference>
<accession>A0A0R0D9S6</accession>
<reference evidence="7 8" key="1">
    <citation type="submission" date="2015-05" db="EMBL/GenBank/DDBJ databases">
        <title>Genome sequencing and analysis of members of genus Stenotrophomonas.</title>
        <authorList>
            <person name="Patil P.P."/>
            <person name="Midha S."/>
            <person name="Patil P.B."/>
        </authorList>
    </citation>
    <scope>NUCLEOTIDE SEQUENCE [LARGE SCALE GENOMIC DNA]</scope>
    <source>
        <strain evidence="7 8">DSM 24757</strain>
    </source>
</reference>
<comment type="similarity">
    <text evidence="1">Belongs to the peptidase C40 family.</text>
</comment>
<evidence type="ECO:0000256" key="4">
    <source>
        <dbReference type="ARBA" id="ARBA00022807"/>
    </source>
</evidence>
<feature type="signal peptide" evidence="5">
    <location>
        <begin position="1"/>
        <end position="28"/>
    </location>
</feature>
<evidence type="ECO:0000313" key="7">
    <source>
        <dbReference type="EMBL" id="KRG78454.1"/>
    </source>
</evidence>
<dbReference type="PROSITE" id="PS51318">
    <property type="entry name" value="TAT"/>
    <property type="match status" value="1"/>
</dbReference>
<dbReference type="RefSeq" id="WP_057637000.1">
    <property type="nucleotide sequence ID" value="NZ_LDJM01000010.1"/>
</dbReference>
<dbReference type="Proteomes" id="UP000050956">
    <property type="component" value="Unassembled WGS sequence"/>
</dbReference>
<evidence type="ECO:0000313" key="8">
    <source>
        <dbReference type="Proteomes" id="UP000050956"/>
    </source>
</evidence>
<name>A0A0R0D9S6_9GAMM</name>
<keyword evidence="4" id="KW-0788">Thiol protease</keyword>
<dbReference type="GO" id="GO:0008234">
    <property type="term" value="F:cysteine-type peptidase activity"/>
    <property type="evidence" value="ECO:0007669"/>
    <property type="project" value="UniProtKB-KW"/>
</dbReference>
<evidence type="ECO:0000256" key="5">
    <source>
        <dbReference type="SAM" id="SignalP"/>
    </source>
</evidence>
<evidence type="ECO:0000256" key="3">
    <source>
        <dbReference type="ARBA" id="ARBA00022801"/>
    </source>
</evidence>
<dbReference type="Pfam" id="PF00877">
    <property type="entry name" value="NLPC_P60"/>
    <property type="match status" value="1"/>
</dbReference>
<evidence type="ECO:0000259" key="6">
    <source>
        <dbReference type="PROSITE" id="PS51935"/>
    </source>
</evidence>
<dbReference type="InterPro" id="IPR027017">
    <property type="entry name" value="P60_peptidase_YkfC"/>
</dbReference>
<dbReference type="OrthoDB" id="9808890at2"/>
<dbReference type="STRING" id="336566.ABB30_03880"/>